<protein>
    <submittedName>
        <fullName evidence="2">Uncharacterized protein</fullName>
    </submittedName>
</protein>
<feature type="region of interest" description="Disordered" evidence="1">
    <location>
        <begin position="21"/>
        <end position="110"/>
    </location>
</feature>
<accession>A0AAV2L937</accession>
<sequence>MPGLKGRCGVHLKGKEEVSLGKLRVPSERRGPEQSQGQWLLRASFRPLPASAEHRDGSSKRPRPVRSSHTTHQRARAGVCLRDELPVRETEAGGKREEEGSTGTSLLLEL</sequence>
<evidence type="ECO:0000256" key="1">
    <source>
        <dbReference type="SAM" id="MobiDB-lite"/>
    </source>
</evidence>
<keyword evidence="3" id="KW-1185">Reference proteome</keyword>
<feature type="compositionally biased region" description="Basic and acidic residues" evidence="1">
    <location>
        <begin position="21"/>
        <end position="32"/>
    </location>
</feature>
<reference evidence="2 3" key="1">
    <citation type="submission" date="2024-04" db="EMBL/GenBank/DDBJ databases">
        <authorList>
            <person name="Waldvogel A.-M."/>
            <person name="Schoenle A."/>
        </authorList>
    </citation>
    <scope>NUCLEOTIDE SEQUENCE [LARGE SCALE GENOMIC DNA]</scope>
</reference>
<dbReference type="EMBL" id="OZ035844">
    <property type="protein sequence ID" value="CAL1597670.1"/>
    <property type="molecule type" value="Genomic_DNA"/>
</dbReference>
<name>A0AAV2L937_KNICA</name>
<dbReference type="AlphaFoldDB" id="A0AAV2L937"/>
<feature type="compositionally biased region" description="Polar residues" evidence="1">
    <location>
        <begin position="101"/>
        <end position="110"/>
    </location>
</feature>
<evidence type="ECO:0000313" key="2">
    <source>
        <dbReference type="EMBL" id="CAL1597670.1"/>
    </source>
</evidence>
<proteinExistence type="predicted"/>
<feature type="compositionally biased region" description="Basic residues" evidence="1">
    <location>
        <begin position="60"/>
        <end position="75"/>
    </location>
</feature>
<evidence type="ECO:0000313" key="3">
    <source>
        <dbReference type="Proteomes" id="UP001497482"/>
    </source>
</evidence>
<organism evidence="2 3">
    <name type="scientific">Knipowitschia caucasica</name>
    <name type="common">Caucasian dwarf goby</name>
    <name type="synonym">Pomatoschistus caucasicus</name>
    <dbReference type="NCBI Taxonomy" id="637954"/>
    <lineage>
        <taxon>Eukaryota</taxon>
        <taxon>Metazoa</taxon>
        <taxon>Chordata</taxon>
        <taxon>Craniata</taxon>
        <taxon>Vertebrata</taxon>
        <taxon>Euteleostomi</taxon>
        <taxon>Actinopterygii</taxon>
        <taxon>Neopterygii</taxon>
        <taxon>Teleostei</taxon>
        <taxon>Neoteleostei</taxon>
        <taxon>Acanthomorphata</taxon>
        <taxon>Gobiaria</taxon>
        <taxon>Gobiiformes</taxon>
        <taxon>Gobioidei</taxon>
        <taxon>Gobiidae</taxon>
        <taxon>Gobiinae</taxon>
        <taxon>Knipowitschia</taxon>
    </lineage>
</organism>
<dbReference type="Proteomes" id="UP001497482">
    <property type="component" value="Chromosome 22"/>
</dbReference>
<gene>
    <name evidence="2" type="ORF">KC01_LOCUS26164</name>
</gene>
<feature type="compositionally biased region" description="Basic and acidic residues" evidence="1">
    <location>
        <begin position="81"/>
        <end position="99"/>
    </location>
</feature>